<gene>
    <name evidence="2" type="ORF">TM448A00161_0034</name>
    <name evidence="3" type="ORF">TM448B00459_0026</name>
</gene>
<evidence type="ECO:0000313" key="2">
    <source>
        <dbReference type="EMBL" id="QJA44887.1"/>
    </source>
</evidence>
<dbReference type="EMBL" id="MT144623">
    <property type="protein sequence ID" value="QJH95571.1"/>
    <property type="molecule type" value="Genomic_DNA"/>
</dbReference>
<dbReference type="AlphaFoldDB" id="A0A6H1ZBY6"/>
<evidence type="ECO:0000256" key="1">
    <source>
        <dbReference type="SAM" id="MobiDB-lite"/>
    </source>
</evidence>
<organism evidence="2">
    <name type="scientific">viral metagenome</name>
    <dbReference type="NCBI Taxonomy" id="1070528"/>
    <lineage>
        <taxon>unclassified sequences</taxon>
        <taxon>metagenomes</taxon>
        <taxon>organismal metagenomes</taxon>
    </lineage>
</organism>
<dbReference type="EMBL" id="MT143982">
    <property type="protein sequence ID" value="QJA44887.1"/>
    <property type="molecule type" value="Genomic_DNA"/>
</dbReference>
<accession>A0A6H1ZBY6</accession>
<protein>
    <submittedName>
        <fullName evidence="2">Uncharacterized protein</fullName>
    </submittedName>
</protein>
<feature type="region of interest" description="Disordered" evidence="1">
    <location>
        <begin position="1"/>
        <end position="20"/>
    </location>
</feature>
<name>A0A6H1ZBY6_9ZZZZ</name>
<proteinExistence type="predicted"/>
<evidence type="ECO:0000313" key="3">
    <source>
        <dbReference type="EMBL" id="QJH95571.1"/>
    </source>
</evidence>
<reference evidence="2" key="1">
    <citation type="submission" date="2020-03" db="EMBL/GenBank/DDBJ databases">
        <title>The deep terrestrial virosphere.</title>
        <authorList>
            <person name="Holmfeldt K."/>
            <person name="Nilsson E."/>
            <person name="Simone D."/>
            <person name="Lopez-Fernandez M."/>
            <person name="Wu X."/>
            <person name="de Brujin I."/>
            <person name="Lundin D."/>
            <person name="Andersson A."/>
            <person name="Bertilsson S."/>
            <person name="Dopson M."/>
        </authorList>
    </citation>
    <scope>NUCLEOTIDE SEQUENCE</scope>
    <source>
        <strain evidence="2">TM448A00161</strain>
        <strain evidence="3">TM448B00459</strain>
    </source>
</reference>
<feature type="compositionally biased region" description="Basic residues" evidence="1">
    <location>
        <begin position="1"/>
        <end position="11"/>
    </location>
</feature>
<sequence length="129" mass="14096">MAKRKASRTPRKPVEAANDEGLPIVVDEPVVAEPAVELSPAVEESALDPIVLEERPRGRRITADTANDLPLQPFYSRQAVRAAPIRGPLLIDDDYYDEAFVGFVVYEAGGRIFAVPRDEFLAAYITASG</sequence>